<evidence type="ECO:0000313" key="4">
    <source>
        <dbReference type="Proteomes" id="UP000005744"/>
    </source>
</evidence>
<evidence type="ECO:0000256" key="2">
    <source>
        <dbReference type="SAM" id="MobiDB-lite"/>
    </source>
</evidence>
<accession>I3CCZ2</accession>
<reference evidence="3 4" key="1">
    <citation type="submission" date="2011-11" db="EMBL/GenBank/DDBJ databases">
        <title>Improved High-Quality Draft sequence of Beggiatoa alba B18lD.</title>
        <authorList>
            <consortium name="US DOE Joint Genome Institute"/>
            <person name="Lucas S."/>
            <person name="Han J."/>
            <person name="Lapidus A."/>
            <person name="Cheng J.-F."/>
            <person name="Goodwin L."/>
            <person name="Pitluck S."/>
            <person name="Peters L."/>
            <person name="Mikhailova N."/>
            <person name="Held B."/>
            <person name="Detter J.C."/>
            <person name="Han C."/>
            <person name="Tapia R."/>
            <person name="Land M."/>
            <person name="Hauser L."/>
            <person name="Kyrpides N."/>
            <person name="Ivanova N."/>
            <person name="Pagani I."/>
            <person name="Samuel K."/>
            <person name="Teske A."/>
            <person name="Mueller J."/>
            <person name="Woyke T."/>
        </authorList>
    </citation>
    <scope>NUCLEOTIDE SEQUENCE [LARGE SCALE GENOMIC DNA]</scope>
    <source>
        <strain evidence="3 4">B18LD</strain>
    </source>
</reference>
<feature type="region of interest" description="Disordered" evidence="2">
    <location>
        <begin position="36"/>
        <end position="55"/>
    </location>
</feature>
<keyword evidence="1" id="KW-0175">Coiled coil</keyword>
<organism evidence="3 4">
    <name type="scientific">Beggiatoa alba B18LD</name>
    <dbReference type="NCBI Taxonomy" id="395493"/>
    <lineage>
        <taxon>Bacteria</taxon>
        <taxon>Pseudomonadati</taxon>
        <taxon>Pseudomonadota</taxon>
        <taxon>Gammaproteobacteria</taxon>
        <taxon>Thiotrichales</taxon>
        <taxon>Thiotrichaceae</taxon>
        <taxon>Beggiatoa</taxon>
    </lineage>
</organism>
<dbReference type="HOGENOM" id="CLU_1515013_0_0_6"/>
<keyword evidence="4" id="KW-1185">Reference proteome</keyword>
<name>I3CCZ2_9GAMM</name>
<dbReference type="EMBL" id="JH600070">
    <property type="protein sequence ID" value="EIJ41485.1"/>
    <property type="molecule type" value="Genomic_DNA"/>
</dbReference>
<evidence type="ECO:0000256" key="1">
    <source>
        <dbReference type="SAM" id="Coils"/>
    </source>
</evidence>
<protein>
    <submittedName>
        <fullName evidence="3">Uncharacterized protein</fullName>
    </submittedName>
</protein>
<gene>
    <name evidence="3" type="ORF">BegalDRAFT_0567</name>
</gene>
<sequence>MKTKTEIELEERLKKLEEEQSRQEFELRDLEEITRLENSLSENEPLTVTQSATATHEKIGKDVERLEHDLETINQVALAEMPRPLAQKKTSDPFVFDDSAFTLELPETQENKGAETGYIICLLFNQNKPTEWAEEGGGGWREAGKGFCYATIAQAKIRLDALRAKWPDYPIEMRKRI</sequence>
<proteinExistence type="predicted"/>
<dbReference type="Proteomes" id="UP000005744">
    <property type="component" value="Unassembled WGS sequence"/>
</dbReference>
<feature type="compositionally biased region" description="Polar residues" evidence="2">
    <location>
        <begin position="36"/>
        <end position="54"/>
    </location>
</feature>
<dbReference type="AlphaFoldDB" id="I3CCZ2"/>
<evidence type="ECO:0000313" key="3">
    <source>
        <dbReference type="EMBL" id="EIJ41485.1"/>
    </source>
</evidence>
<feature type="coiled-coil region" evidence="1">
    <location>
        <begin position="2"/>
        <end position="33"/>
    </location>
</feature>